<keyword evidence="4" id="KW-1185">Reference proteome</keyword>
<dbReference type="RefSeq" id="WP_012139286.1">
    <property type="nucleotide sequence ID" value="NZ_KE007327.1"/>
</dbReference>
<dbReference type="HOGENOM" id="CLU_1425895_0_0_6"/>
<dbReference type="AlphaFoldDB" id="R8AXM1"/>
<evidence type="ECO:0000256" key="1">
    <source>
        <dbReference type="SAM" id="SignalP"/>
    </source>
</evidence>
<feature type="signal peptide" evidence="1">
    <location>
        <begin position="1"/>
        <end position="22"/>
    </location>
</feature>
<proteinExistence type="predicted"/>
<dbReference type="eggNOG" id="ENOG503325T">
    <property type="taxonomic scope" value="Bacteria"/>
</dbReference>
<name>R8AXM1_9GAMM</name>
<dbReference type="Pfam" id="PF07589">
    <property type="entry name" value="PEP-CTERM"/>
    <property type="match status" value="1"/>
</dbReference>
<dbReference type="NCBIfam" id="TIGR02595">
    <property type="entry name" value="PEP_CTERM"/>
    <property type="match status" value="1"/>
</dbReference>
<organism evidence="3 4">
    <name type="scientific">Marinobacter lipolyticus SM19</name>
    <dbReference type="NCBI Taxonomy" id="1318628"/>
    <lineage>
        <taxon>Bacteria</taxon>
        <taxon>Pseudomonadati</taxon>
        <taxon>Pseudomonadota</taxon>
        <taxon>Gammaproteobacteria</taxon>
        <taxon>Pseudomonadales</taxon>
        <taxon>Marinobacteraceae</taxon>
        <taxon>Marinobacter</taxon>
    </lineage>
</organism>
<protein>
    <recommendedName>
        <fullName evidence="2">Ice-binding protein C-terminal domain-containing protein</fullName>
    </recommendedName>
</protein>
<dbReference type="EMBL" id="ASAD01000020">
    <property type="protein sequence ID" value="EON91069.1"/>
    <property type="molecule type" value="Genomic_DNA"/>
</dbReference>
<sequence>MRAFSKSLVLVASMSLAGTAWGYMIGGVDVGDVDPLAAETNDLNSLGFCGSGSSESVESCWINNVLGTDTTYGVKEEDVSYEFVDGSSTVIGFGLDSPTEYFMIKNSTWWGLFENNESLDWAVIDAALLSAGFNLPDGEELIISHVAPIGDTVTVPEPGTLALLGLGLFAMGLKGRWARKQS</sequence>
<dbReference type="PATRIC" id="fig|1318628.3.peg.3100"/>
<dbReference type="InterPro" id="IPR013424">
    <property type="entry name" value="Ice-binding_C"/>
</dbReference>
<evidence type="ECO:0000259" key="2">
    <source>
        <dbReference type="Pfam" id="PF07589"/>
    </source>
</evidence>
<feature type="domain" description="Ice-binding protein C-terminal" evidence="2">
    <location>
        <begin position="154"/>
        <end position="176"/>
    </location>
</feature>
<evidence type="ECO:0000313" key="3">
    <source>
        <dbReference type="EMBL" id="EON91069.1"/>
    </source>
</evidence>
<feature type="chain" id="PRO_5004452178" description="Ice-binding protein C-terminal domain-containing protein" evidence="1">
    <location>
        <begin position="23"/>
        <end position="182"/>
    </location>
</feature>
<keyword evidence="1" id="KW-0732">Signal</keyword>
<evidence type="ECO:0000313" key="4">
    <source>
        <dbReference type="Proteomes" id="UP000016540"/>
    </source>
</evidence>
<reference evidence="3 4" key="1">
    <citation type="journal article" date="2013" name="Genome Announc.">
        <title>Draft Genome Sequence of the Moderately Halophilic Bacterium Marinobacter lipolyticus Strain SM19.</title>
        <authorList>
            <person name="Papke R.T."/>
            <person name="de la Haba R.R."/>
            <person name="Infante-Dominguez C."/>
            <person name="Perez D."/>
            <person name="Sanchez-Porro C."/>
            <person name="Lapierre P."/>
            <person name="Ventosa A."/>
        </authorList>
    </citation>
    <scope>NUCLEOTIDE SEQUENCE [LARGE SCALE GENOMIC DNA]</scope>
    <source>
        <strain evidence="3 4">SM19</strain>
    </source>
</reference>
<dbReference type="OrthoDB" id="6366909at2"/>
<accession>R8AXM1</accession>
<dbReference type="Proteomes" id="UP000016540">
    <property type="component" value="Unassembled WGS sequence"/>
</dbReference>
<gene>
    <name evidence="3" type="ORF">MARLIPOL_15507</name>
</gene>
<comment type="caution">
    <text evidence="3">The sequence shown here is derived from an EMBL/GenBank/DDBJ whole genome shotgun (WGS) entry which is preliminary data.</text>
</comment>